<evidence type="ECO:0000313" key="11">
    <source>
        <dbReference type="EMBL" id="CAF4597830.1"/>
    </source>
</evidence>
<dbReference type="Proteomes" id="UP000663833">
    <property type="component" value="Unassembled WGS sequence"/>
</dbReference>
<dbReference type="Proteomes" id="UP000663869">
    <property type="component" value="Unassembled WGS sequence"/>
</dbReference>
<dbReference type="SMART" id="SM00705">
    <property type="entry name" value="THEG"/>
    <property type="match status" value="3"/>
</dbReference>
<dbReference type="Proteomes" id="UP000663873">
    <property type="component" value="Unassembled WGS sequence"/>
</dbReference>
<protein>
    <submittedName>
        <fullName evidence="2">Uncharacterized protein</fullName>
    </submittedName>
</protein>
<comment type="caution">
    <text evidence="2">The sequence shown here is derived from an EMBL/GenBank/DDBJ whole genome shotgun (WGS) entry which is preliminary data.</text>
</comment>
<dbReference type="EMBL" id="CAJNYU010003635">
    <property type="protein sequence ID" value="CAF3689044.1"/>
    <property type="molecule type" value="Genomic_DNA"/>
</dbReference>
<dbReference type="EMBL" id="CAJOBR010001316">
    <property type="protein sequence ID" value="CAF4597830.1"/>
    <property type="molecule type" value="Genomic_DNA"/>
</dbReference>
<dbReference type="EMBL" id="CAJNYT010004828">
    <property type="protein sequence ID" value="CAF3694414.1"/>
    <property type="molecule type" value="Genomic_DNA"/>
</dbReference>
<evidence type="ECO:0000313" key="7">
    <source>
        <dbReference type="EMBL" id="CAF4112842.1"/>
    </source>
</evidence>
<dbReference type="Proteomes" id="UP000663872">
    <property type="component" value="Unassembled WGS sequence"/>
</dbReference>
<proteinExistence type="predicted"/>
<dbReference type="InterPro" id="IPR006623">
    <property type="entry name" value="THEG"/>
</dbReference>
<evidence type="ECO:0000313" key="4">
    <source>
        <dbReference type="EMBL" id="CAF3366565.1"/>
    </source>
</evidence>
<evidence type="ECO:0000313" key="8">
    <source>
        <dbReference type="EMBL" id="CAF4441520.1"/>
    </source>
</evidence>
<dbReference type="InterPro" id="IPR042401">
    <property type="entry name" value="SPMAP2-like"/>
</dbReference>
<dbReference type="Proteomes" id="UP000663838">
    <property type="component" value="Unassembled WGS sequence"/>
</dbReference>
<evidence type="ECO:0000313" key="13">
    <source>
        <dbReference type="Proteomes" id="UP000663873"/>
    </source>
</evidence>
<dbReference type="EMBL" id="CAJNYV010000006">
    <property type="protein sequence ID" value="CAF3317975.1"/>
    <property type="molecule type" value="Genomic_DNA"/>
</dbReference>
<organism evidence="2 12">
    <name type="scientific">Rotaria socialis</name>
    <dbReference type="NCBI Taxonomy" id="392032"/>
    <lineage>
        <taxon>Eukaryota</taxon>
        <taxon>Metazoa</taxon>
        <taxon>Spiralia</taxon>
        <taxon>Gnathifera</taxon>
        <taxon>Rotifera</taxon>
        <taxon>Eurotatoria</taxon>
        <taxon>Bdelloidea</taxon>
        <taxon>Philodinida</taxon>
        <taxon>Philodinidae</taxon>
        <taxon>Rotaria</taxon>
    </lineage>
</organism>
<accession>A0A817TCF6</accession>
<dbReference type="Proteomes" id="UP000663862">
    <property type="component" value="Unassembled WGS sequence"/>
</dbReference>
<keyword evidence="1" id="KW-0677">Repeat</keyword>
<dbReference type="EMBL" id="CAJOBS010000184">
    <property type="protein sequence ID" value="CAF4517502.1"/>
    <property type="molecule type" value="Genomic_DNA"/>
</dbReference>
<dbReference type="PANTHER" id="PTHR15901:SF16">
    <property type="entry name" value="TESTICULAR HAPLOID EXPRESSED GENE PROTEIN"/>
    <property type="match status" value="1"/>
</dbReference>
<keyword evidence="13" id="KW-1185">Reference proteome</keyword>
<evidence type="ECO:0000313" key="5">
    <source>
        <dbReference type="EMBL" id="CAF3689044.1"/>
    </source>
</evidence>
<dbReference type="EMBL" id="CAJOBP010004485">
    <property type="protein sequence ID" value="CAF4441520.1"/>
    <property type="molecule type" value="Genomic_DNA"/>
</dbReference>
<gene>
    <name evidence="5" type="ORF">FME351_LOCUS26923</name>
    <name evidence="6" type="ORF">GRG538_LOCUS27908</name>
    <name evidence="7" type="ORF">HFQ381_LOCUS1776</name>
    <name evidence="2" type="ORF">KIK155_LOCUS208</name>
    <name evidence="4" type="ORF">LUA448_LOCUS14442</name>
    <name evidence="11" type="ORF">QYT958_LOCUS11345</name>
    <name evidence="3" type="ORF">TIS948_LOCUS20566</name>
    <name evidence="10" type="ORF">TOA249_LOCUS4751</name>
    <name evidence="9" type="ORF">TSG867_LOCUS16867</name>
    <name evidence="8" type="ORF">UJA718_LOCUS22130</name>
</gene>
<evidence type="ECO:0000313" key="10">
    <source>
        <dbReference type="EMBL" id="CAF4517502.1"/>
    </source>
</evidence>
<evidence type="ECO:0000313" key="3">
    <source>
        <dbReference type="EMBL" id="CAF3324701.1"/>
    </source>
</evidence>
<dbReference type="EMBL" id="CAJNXB010003571">
    <property type="protein sequence ID" value="CAF3324701.1"/>
    <property type="molecule type" value="Genomic_DNA"/>
</dbReference>
<evidence type="ECO:0000313" key="2">
    <source>
        <dbReference type="EMBL" id="CAF3317975.1"/>
    </source>
</evidence>
<dbReference type="EMBL" id="CAJNYD010001833">
    <property type="protein sequence ID" value="CAF3366565.1"/>
    <property type="molecule type" value="Genomic_DNA"/>
</dbReference>
<evidence type="ECO:0000313" key="12">
    <source>
        <dbReference type="Proteomes" id="UP000663865"/>
    </source>
</evidence>
<dbReference type="Pfam" id="PF14912">
    <property type="entry name" value="THEG"/>
    <property type="match status" value="2"/>
</dbReference>
<name>A0A817TCF6_9BILA</name>
<dbReference type="EMBL" id="CAJOBO010000054">
    <property type="protein sequence ID" value="CAF4112842.1"/>
    <property type="molecule type" value="Genomic_DNA"/>
</dbReference>
<dbReference type="AlphaFoldDB" id="A0A817TCF6"/>
<sequence length="134" mass="15168">MAFTSASFCSTKSDERKAFQYEKSPFTSVSMSALNYQVTDRIRTLSKPRLRKDTTIRDGFSRYESNPKYSGVVSAAIHASCSSRLSELAVPPQRYQTYQYELPLPRRVPDGALKYQATPRVTELATPKRLPGTY</sequence>
<dbReference type="Proteomes" id="UP000663865">
    <property type="component" value="Unassembled WGS sequence"/>
</dbReference>
<evidence type="ECO:0000313" key="6">
    <source>
        <dbReference type="EMBL" id="CAF3694414.1"/>
    </source>
</evidence>
<dbReference type="OrthoDB" id="25466at2759"/>
<dbReference type="EMBL" id="CAJOBQ010001051">
    <property type="protein sequence ID" value="CAF4449352.1"/>
    <property type="molecule type" value="Genomic_DNA"/>
</dbReference>
<reference evidence="2" key="1">
    <citation type="submission" date="2021-02" db="EMBL/GenBank/DDBJ databases">
        <authorList>
            <person name="Nowell W R."/>
        </authorList>
    </citation>
    <scope>NUCLEOTIDE SEQUENCE</scope>
</reference>
<dbReference type="Proteomes" id="UP000663825">
    <property type="component" value="Unassembled WGS sequence"/>
</dbReference>
<evidence type="ECO:0000256" key="1">
    <source>
        <dbReference type="ARBA" id="ARBA00022737"/>
    </source>
</evidence>
<dbReference type="Proteomes" id="UP000663851">
    <property type="component" value="Unassembled WGS sequence"/>
</dbReference>
<evidence type="ECO:0000313" key="9">
    <source>
        <dbReference type="EMBL" id="CAF4449352.1"/>
    </source>
</evidence>
<dbReference type="PANTHER" id="PTHR15901">
    <property type="entry name" value="TESTICULAR HAPLOID EXPRESSED GENE PROTEIN"/>
    <property type="match status" value="1"/>
</dbReference>
<dbReference type="Proteomes" id="UP000663848">
    <property type="component" value="Unassembled WGS sequence"/>
</dbReference>